<evidence type="ECO:0000259" key="7">
    <source>
        <dbReference type="Pfam" id="PF05199"/>
    </source>
</evidence>
<evidence type="ECO:0000313" key="8">
    <source>
        <dbReference type="EMBL" id="PHN08152.1"/>
    </source>
</evidence>
<dbReference type="GO" id="GO:0050660">
    <property type="term" value="F:flavin adenine dinucleotide binding"/>
    <property type="evidence" value="ECO:0007669"/>
    <property type="project" value="InterPro"/>
</dbReference>
<comment type="caution">
    <text evidence="8">The sequence shown here is derived from an EMBL/GenBank/DDBJ whole genome shotgun (WGS) entry which is preliminary data.</text>
</comment>
<dbReference type="OrthoDB" id="9787779at2"/>
<dbReference type="PANTHER" id="PTHR42784:SF1">
    <property type="entry name" value="PYRANOSE 2-OXIDASE"/>
    <property type="match status" value="1"/>
</dbReference>
<dbReference type="SUPFAM" id="SSF54373">
    <property type="entry name" value="FAD-linked reductases, C-terminal domain"/>
    <property type="match status" value="1"/>
</dbReference>
<evidence type="ECO:0000256" key="2">
    <source>
        <dbReference type="ARBA" id="ARBA00010790"/>
    </source>
</evidence>
<dbReference type="InterPro" id="IPR036188">
    <property type="entry name" value="FAD/NAD-bd_sf"/>
</dbReference>
<dbReference type="Pfam" id="PF00732">
    <property type="entry name" value="GMC_oxred_N"/>
    <property type="match status" value="1"/>
</dbReference>
<keyword evidence="3" id="KW-0285">Flavoprotein</keyword>
<dbReference type="PANTHER" id="PTHR42784">
    <property type="entry name" value="PYRANOSE 2-OXIDASE"/>
    <property type="match status" value="1"/>
</dbReference>
<accession>A0A2D0NI19</accession>
<reference evidence="8 9" key="1">
    <citation type="submission" date="2017-10" db="EMBL/GenBank/DDBJ databases">
        <title>The draft genome sequence of Lewinella nigricans NBRC 102662.</title>
        <authorList>
            <person name="Wang K."/>
        </authorList>
    </citation>
    <scope>NUCLEOTIDE SEQUENCE [LARGE SCALE GENOMIC DNA]</scope>
    <source>
        <strain evidence="8 9">NBRC 102662</strain>
    </source>
</reference>
<keyword evidence="9" id="KW-1185">Reference proteome</keyword>
<evidence type="ECO:0000256" key="4">
    <source>
        <dbReference type="ARBA" id="ARBA00022827"/>
    </source>
</evidence>
<dbReference type="SUPFAM" id="SSF51905">
    <property type="entry name" value="FAD/NAD(P)-binding domain"/>
    <property type="match status" value="1"/>
</dbReference>
<feature type="domain" description="Glucose-methanol-choline oxidoreductase N-terminal" evidence="6">
    <location>
        <begin position="82"/>
        <end position="340"/>
    </location>
</feature>
<gene>
    <name evidence="8" type="ORF">CRP01_02185</name>
</gene>
<evidence type="ECO:0000256" key="5">
    <source>
        <dbReference type="ARBA" id="ARBA00023002"/>
    </source>
</evidence>
<organism evidence="8 9">
    <name type="scientific">Flavilitoribacter nigricans (strain ATCC 23147 / DSM 23189 / NBRC 102662 / NCIMB 1420 / SS-2)</name>
    <name type="common">Lewinella nigricans</name>
    <dbReference type="NCBI Taxonomy" id="1122177"/>
    <lineage>
        <taxon>Bacteria</taxon>
        <taxon>Pseudomonadati</taxon>
        <taxon>Bacteroidota</taxon>
        <taxon>Saprospiria</taxon>
        <taxon>Saprospirales</taxon>
        <taxon>Lewinellaceae</taxon>
        <taxon>Flavilitoribacter</taxon>
    </lineage>
</organism>
<keyword evidence="5" id="KW-0560">Oxidoreductase</keyword>
<evidence type="ECO:0000256" key="3">
    <source>
        <dbReference type="ARBA" id="ARBA00022630"/>
    </source>
</evidence>
<dbReference type="EMBL" id="PDUD01000002">
    <property type="protein sequence ID" value="PHN08152.1"/>
    <property type="molecule type" value="Genomic_DNA"/>
</dbReference>
<evidence type="ECO:0000313" key="9">
    <source>
        <dbReference type="Proteomes" id="UP000223913"/>
    </source>
</evidence>
<dbReference type="GO" id="GO:0016614">
    <property type="term" value="F:oxidoreductase activity, acting on CH-OH group of donors"/>
    <property type="evidence" value="ECO:0007669"/>
    <property type="project" value="InterPro"/>
</dbReference>
<dbReference type="InterPro" id="IPR000172">
    <property type="entry name" value="GMC_OxRdtase_N"/>
</dbReference>
<dbReference type="Gene3D" id="3.50.50.60">
    <property type="entry name" value="FAD/NAD(P)-binding domain"/>
    <property type="match status" value="2"/>
</dbReference>
<comment type="cofactor">
    <cofactor evidence="1">
        <name>FAD</name>
        <dbReference type="ChEBI" id="CHEBI:57692"/>
    </cofactor>
</comment>
<name>A0A2D0NI19_FLAN2</name>
<keyword evidence="4" id="KW-0274">FAD</keyword>
<dbReference type="Proteomes" id="UP000223913">
    <property type="component" value="Unassembled WGS sequence"/>
</dbReference>
<protein>
    <submittedName>
        <fullName evidence="8">GMC family oxidoreductase</fullName>
    </submittedName>
</protein>
<dbReference type="AlphaFoldDB" id="A0A2D0NI19"/>
<evidence type="ECO:0000259" key="6">
    <source>
        <dbReference type="Pfam" id="PF00732"/>
    </source>
</evidence>
<feature type="domain" description="Glucose-methanol-choline oxidoreductase C-terminal" evidence="7">
    <location>
        <begin position="432"/>
        <end position="551"/>
    </location>
</feature>
<evidence type="ECO:0000256" key="1">
    <source>
        <dbReference type="ARBA" id="ARBA00001974"/>
    </source>
</evidence>
<dbReference type="RefSeq" id="WP_099148355.1">
    <property type="nucleotide sequence ID" value="NZ_PDUD01000002.1"/>
</dbReference>
<dbReference type="InterPro" id="IPR051473">
    <property type="entry name" value="P2Ox-like"/>
</dbReference>
<proteinExistence type="inferred from homology"/>
<dbReference type="InterPro" id="IPR007867">
    <property type="entry name" value="GMC_OxRtase_C"/>
</dbReference>
<sequence>MANFNIDAEKDVTYDAIVIGSGISGGWAAKELCEKGLKTLVLERGRIVEHVVDYPTMNLDPWDMELRGGLTPEEQKKHYKGIRSGFIGKDTEHFHANDEENPYTEDKPFLWIRAHQMGGRSILWGKQTYRWSDLDFEANAKDGYGVDWPIRYKDIEPWYTYVEKFAGISGEPLGLPHLPDSHFLPAMELNCVEKDLKQRLEKQFPGRHLIIGRCAHLTVPHNGRGQCQYRNRCSRGCPYGAYFSSNAVTLPAANATGNLTIRPFSIVQSIIYDDQLGKATGVRIIDAETNEAIEYKARIIFCNASCLSSTQILLNSKSNRFENGLGNDSGELGHNLMDHTYRIGAMGRVEGFDDKYYKGRRPNGIYIPRYVNLDEATKSDKFVRGFGFQGGAGRAGAREAANQNSFGADFKEQLFQPGPWEFFITGFSECLPYHDNRVYLNKDVLDKWGQPTLSIDAEFKENEKALNDRIQVDAVEMLERCGVKDIVGFNNHHEMGYGIHEMGTARMGRDPKTSVLNEFNQVHGAKNVFVTDGACMTSSSCVNPSLTYMAITARAADHAVSELNKQNI</sequence>
<dbReference type="Pfam" id="PF05199">
    <property type="entry name" value="GMC_oxred_C"/>
    <property type="match status" value="1"/>
</dbReference>
<comment type="similarity">
    <text evidence="2">Belongs to the GMC oxidoreductase family.</text>
</comment>